<dbReference type="Proteomes" id="UP000625804">
    <property type="component" value="Unassembled WGS sequence"/>
</dbReference>
<dbReference type="Gene3D" id="1.20.120.520">
    <property type="entry name" value="nmb1532 protein domain like"/>
    <property type="match status" value="1"/>
</dbReference>
<organism evidence="7 8">
    <name type="scientific">Calidifontibacillus erzurumensis</name>
    <dbReference type="NCBI Taxonomy" id="2741433"/>
    <lineage>
        <taxon>Bacteria</taxon>
        <taxon>Bacillati</taxon>
        <taxon>Bacillota</taxon>
        <taxon>Bacilli</taxon>
        <taxon>Bacillales</taxon>
        <taxon>Bacillaceae</taxon>
        <taxon>Calidifontibacillus/Schinkia group</taxon>
        <taxon>Calidifontibacillus</taxon>
    </lineage>
</organism>
<evidence type="ECO:0000256" key="2">
    <source>
        <dbReference type="ARBA" id="ARBA00022490"/>
    </source>
</evidence>
<proteinExistence type="predicted"/>
<dbReference type="NCBIfam" id="TIGR03652">
    <property type="entry name" value="FeS_repair_RIC"/>
    <property type="match status" value="1"/>
</dbReference>
<feature type="coiled-coil region" evidence="5">
    <location>
        <begin position="154"/>
        <end position="188"/>
    </location>
</feature>
<gene>
    <name evidence="7" type="primary">ric</name>
    <name evidence="7" type="ORF">HR057_02640</name>
</gene>
<accession>A0A8J8GEA1</accession>
<evidence type="ECO:0000256" key="1">
    <source>
        <dbReference type="ARBA" id="ARBA00004496"/>
    </source>
</evidence>
<dbReference type="GO" id="GO:0046872">
    <property type="term" value="F:metal ion binding"/>
    <property type="evidence" value="ECO:0007669"/>
    <property type="project" value="UniProtKB-KW"/>
</dbReference>
<protein>
    <submittedName>
        <fullName evidence="7">Iron-sulfur cluster repair di-iron protein</fullName>
    </submittedName>
</protein>
<name>A0A8J8GEA1_9BACI</name>
<feature type="domain" description="Hemerythrin-like" evidence="6">
    <location>
        <begin position="84"/>
        <end position="230"/>
    </location>
</feature>
<keyword evidence="3" id="KW-0479">Metal-binding</keyword>
<keyword evidence="2" id="KW-0963">Cytoplasm</keyword>
<dbReference type="InterPro" id="IPR038062">
    <property type="entry name" value="ScdA-like_N_sf"/>
</dbReference>
<evidence type="ECO:0000313" key="7">
    <source>
        <dbReference type="EMBL" id="NSL50660.1"/>
    </source>
</evidence>
<dbReference type="SUPFAM" id="SSF140683">
    <property type="entry name" value="SP0561-like"/>
    <property type="match status" value="1"/>
</dbReference>
<comment type="caution">
    <text evidence="7">The sequence shown here is derived from an EMBL/GenBank/DDBJ whole genome shotgun (WGS) entry which is preliminary data.</text>
</comment>
<evidence type="ECO:0000256" key="3">
    <source>
        <dbReference type="ARBA" id="ARBA00022723"/>
    </source>
</evidence>
<reference evidence="7" key="1">
    <citation type="submission" date="2020-06" db="EMBL/GenBank/DDBJ databases">
        <title>A novel thermopfilic bacterium from Erzurum, Turkey.</title>
        <authorList>
            <person name="Adiguzel A."/>
            <person name="Ay H."/>
            <person name="Baltaci M.O."/>
        </authorList>
    </citation>
    <scope>NUCLEOTIDE SEQUENCE</scope>
    <source>
        <strain evidence="7">P2</strain>
    </source>
</reference>
<keyword evidence="5" id="KW-0175">Coiled coil</keyword>
<dbReference type="InterPro" id="IPR019903">
    <property type="entry name" value="RIC_family"/>
</dbReference>
<dbReference type="Pfam" id="PF04405">
    <property type="entry name" value="ScdA_N"/>
    <property type="match status" value="1"/>
</dbReference>
<evidence type="ECO:0000259" key="6">
    <source>
        <dbReference type="Pfam" id="PF01814"/>
    </source>
</evidence>
<dbReference type="GO" id="GO:0005737">
    <property type="term" value="C:cytoplasm"/>
    <property type="evidence" value="ECO:0007669"/>
    <property type="project" value="UniProtKB-SubCell"/>
</dbReference>
<dbReference type="Pfam" id="PF01814">
    <property type="entry name" value="Hemerythrin"/>
    <property type="match status" value="1"/>
</dbReference>
<dbReference type="AlphaFoldDB" id="A0A8J8GEA1"/>
<dbReference type="PANTHER" id="PTHR36438">
    <property type="entry name" value="IRON-SULFUR CLUSTER REPAIR PROTEIN YTFE"/>
    <property type="match status" value="1"/>
</dbReference>
<comment type="subcellular location">
    <subcellularLocation>
        <location evidence="1">Cytoplasm</location>
    </subcellularLocation>
</comment>
<evidence type="ECO:0000256" key="5">
    <source>
        <dbReference type="SAM" id="Coils"/>
    </source>
</evidence>
<dbReference type="RefSeq" id="WP_173729854.1">
    <property type="nucleotide sequence ID" value="NZ_JABTTE010000002.1"/>
</dbReference>
<dbReference type="InterPro" id="IPR012312">
    <property type="entry name" value="Hemerythrin-like"/>
</dbReference>
<dbReference type="Gene3D" id="1.10.3910.10">
    <property type="entry name" value="SP0561-like"/>
    <property type="match status" value="1"/>
</dbReference>
<keyword evidence="4" id="KW-0408">Iron</keyword>
<dbReference type="EMBL" id="JABTTE010000002">
    <property type="protein sequence ID" value="NSL50660.1"/>
    <property type="molecule type" value="Genomic_DNA"/>
</dbReference>
<dbReference type="PANTHER" id="PTHR36438:SF1">
    <property type="entry name" value="IRON-SULFUR CLUSTER REPAIR PROTEIN YTFE"/>
    <property type="match status" value="1"/>
</dbReference>
<evidence type="ECO:0000313" key="8">
    <source>
        <dbReference type="Proteomes" id="UP000625804"/>
    </source>
</evidence>
<evidence type="ECO:0000256" key="4">
    <source>
        <dbReference type="ARBA" id="ARBA00023004"/>
    </source>
</evidence>
<keyword evidence="8" id="KW-1185">Reference proteome</keyword>
<sequence length="234" mass="26988">MSFTITSSMTLGDIVTKFPQAADIFKKHKIDFCCGGNRSLAEALQEKNLKENEILQALNEGYAKMETMNTDTVNWQEIGSADLIDHIVQTHHAYLNEELPQLGQLVTKVYRVHGPNHPHLAKVYNYYHDLSKELVEHLIKEEEAIFPLVKEYEAEPSTEKLEKIKSAINELEAEHDKAGDLLKLIREVTNDFTLPPDACMTYTLTYQRLENLESDMFNHVHKENNILFPRYLNK</sequence>